<keyword evidence="2" id="KW-1185">Reference proteome</keyword>
<dbReference type="EMBL" id="JAIWYP010000001">
    <property type="protein sequence ID" value="KAH3883058.1"/>
    <property type="molecule type" value="Genomic_DNA"/>
</dbReference>
<evidence type="ECO:0000313" key="1">
    <source>
        <dbReference type="EMBL" id="KAH3883058.1"/>
    </source>
</evidence>
<dbReference type="AlphaFoldDB" id="A0A9D4MVD2"/>
<dbReference type="Proteomes" id="UP000828390">
    <property type="component" value="Unassembled WGS sequence"/>
</dbReference>
<name>A0A9D4MVD2_DREPO</name>
<reference evidence="1" key="2">
    <citation type="submission" date="2020-11" db="EMBL/GenBank/DDBJ databases">
        <authorList>
            <person name="McCartney M.A."/>
            <person name="Auch B."/>
            <person name="Kono T."/>
            <person name="Mallez S."/>
            <person name="Becker A."/>
            <person name="Gohl D.M."/>
            <person name="Silverstein K.A.T."/>
            <person name="Koren S."/>
            <person name="Bechman K.B."/>
            <person name="Herman A."/>
            <person name="Abrahante J.E."/>
            <person name="Garbe J."/>
        </authorList>
    </citation>
    <scope>NUCLEOTIDE SEQUENCE</scope>
    <source>
        <strain evidence="1">Duluth1</strain>
        <tissue evidence="1">Whole animal</tissue>
    </source>
</reference>
<evidence type="ECO:0000313" key="2">
    <source>
        <dbReference type="Proteomes" id="UP000828390"/>
    </source>
</evidence>
<proteinExistence type="predicted"/>
<reference evidence="1" key="1">
    <citation type="journal article" date="2019" name="bioRxiv">
        <title>The Genome of the Zebra Mussel, Dreissena polymorpha: A Resource for Invasive Species Research.</title>
        <authorList>
            <person name="McCartney M.A."/>
            <person name="Auch B."/>
            <person name="Kono T."/>
            <person name="Mallez S."/>
            <person name="Zhang Y."/>
            <person name="Obille A."/>
            <person name="Becker A."/>
            <person name="Abrahante J.E."/>
            <person name="Garbe J."/>
            <person name="Badalamenti J.P."/>
            <person name="Herman A."/>
            <person name="Mangelson H."/>
            <person name="Liachko I."/>
            <person name="Sullivan S."/>
            <person name="Sone E.D."/>
            <person name="Koren S."/>
            <person name="Silverstein K.A.T."/>
            <person name="Beckman K.B."/>
            <person name="Gohl D.M."/>
        </authorList>
    </citation>
    <scope>NUCLEOTIDE SEQUENCE</scope>
    <source>
        <strain evidence="1">Duluth1</strain>
        <tissue evidence="1">Whole animal</tissue>
    </source>
</reference>
<sequence>MRKYEGREWTTSLMIQAFENNYLGRLLLVSYLEHKINEYVRNMTAALVAHWNPS</sequence>
<comment type="caution">
    <text evidence="1">The sequence shown here is derived from an EMBL/GenBank/DDBJ whole genome shotgun (WGS) entry which is preliminary data.</text>
</comment>
<organism evidence="1 2">
    <name type="scientific">Dreissena polymorpha</name>
    <name type="common">Zebra mussel</name>
    <name type="synonym">Mytilus polymorpha</name>
    <dbReference type="NCBI Taxonomy" id="45954"/>
    <lineage>
        <taxon>Eukaryota</taxon>
        <taxon>Metazoa</taxon>
        <taxon>Spiralia</taxon>
        <taxon>Lophotrochozoa</taxon>
        <taxon>Mollusca</taxon>
        <taxon>Bivalvia</taxon>
        <taxon>Autobranchia</taxon>
        <taxon>Heteroconchia</taxon>
        <taxon>Euheterodonta</taxon>
        <taxon>Imparidentia</taxon>
        <taxon>Neoheterodontei</taxon>
        <taxon>Myida</taxon>
        <taxon>Dreissenoidea</taxon>
        <taxon>Dreissenidae</taxon>
        <taxon>Dreissena</taxon>
    </lineage>
</organism>
<protein>
    <submittedName>
        <fullName evidence="1">Uncharacterized protein</fullName>
    </submittedName>
</protein>
<accession>A0A9D4MVD2</accession>
<gene>
    <name evidence="1" type="ORF">DPMN_007006</name>
</gene>